<feature type="transmembrane region" description="Helical" evidence="1">
    <location>
        <begin position="64"/>
        <end position="84"/>
    </location>
</feature>
<feature type="transmembrane region" description="Helical" evidence="1">
    <location>
        <begin position="208"/>
        <end position="230"/>
    </location>
</feature>
<dbReference type="Gene3D" id="1.10.3730.20">
    <property type="match status" value="1"/>
</dbReference>
<evidence type="ECO:0000313" key="4">
    <source>
        <dbReference type="Proteomes" id="UP000034539"/>
    </source>
</evidence>
<evidence type="ECO:0000256" key="1">
    <source>
        <dbReference type="SAM" id="Phobius"/>
    </source>
</evidence>
<feature type="transmembrane region" description="Helical" evidence="1">
    <location>
        <begin position="146"/>
        <end position="165"/>
    </location>
</feature>
<organism evidence="3 4">
    <name type="scientific">Candidatus Gottesmanbacteria bacterium GW2011_GWC2_39_8</name>
    <dbReference type="NCBI Taxonomy" id="1618450"/>
    <lineage>
        <taxon>Bacteria</taxon>
        <taxon>Candidatus Gottesmaniibacteriota</taxon>
    </lineage>
</organism>
<accession>A0A0G0PZN1</accession>
<dbReference type="Proteomes" id="UP000034539">
    <property type="component" value="Unassembled WGS sequence"/>
</dbReference>
<evidence type="ECO:0000259" key="2">
    <source>
        <dbReference type="Pfam" id="PF00892"/>
    </source>
</evidence>
<dbReference type="SUPFAM" id="SSF103481">
    <property type="entry name" value="Multidrug resistance efflux transporter EmrE"/>
    <property type="match status" value="2"/>
</dbReference>
<reference evidence="3 4" key="1">
    <citation type="journal article" date="2015" name="Nature">
        <title>rRNA introns, odd ribosomes, and small enigmatic genomes across a large radiation of phyla.</title>
        <authorList>
            <person name="Brown C.T."/>
            <person name="Hug L.A."/>
            <person name="Thomas B.C."/>
            <person name="Sharon I."/>
            <person name="Castelle C.J."/>
            <person name="Singh A."/>
            <person name="Wilkins M.J."/>
            <person name="Williams K.H."/>
            <person name="Banfield J.F."/>
        </authorList>
    </citation>
    <scope>NUCLEOTIDE SEQUENCE [LARGE SCALE GENOMIC DNA]</scope>
</reference>
<feature type="transmembrane region" description="Helical" evidence="1">
    <location>
        <begin position="177"/>
        <end position="196"/>
    </location>
</feature>
<dbReference type="InterPro" id="IPR037185">
    <property type="entry name" value="EmrE-like"/>
</dbReference>
<feature type="transmembrane region" description="Helical" evidence="1">
    <location>
        <begin position="34"/>
        <end position="52"/>
    </location>
</feature>
<keyword evidence="1" id="KW-0472">Membrane</keyword>
<name>A0A0G0PZN1_9BACT</name>
<dbReference type="GO" id="GO:0016020">
    <property type="term" value="C:membrane"/>
    <property type="evidence" value="ECO:0007669"/>
    <property type="project" value="InterPro"/>
</dbReference>
<dbReference type="EMBL" id="LBXN01000018">
    <property type="protein sequence ID" value="KKR33368.1"/>
    <property type="molecule type" value="Genomic_DNA"/>
</dbReference>
<dbReference type="AlphaFoldDB" id="A0A0G0PZN1"/>
<keyword evidence="1" id="KW-0812">Transmembrane</keyword>
<proteinExistence type="predicted"/>
<evidence type="ECO:0000313" key="3">
    <source>
        <dbReference type="EMBL" id="KKR33368.1"/>
    </source>
</evidence>
<dbReference type="PANTHER" id="PTHR22911:SF79">
    <property type="entry name" value="MOBA-LIKE NTP TRANSFERASE DOMAIN-CONTAINING PROTEIN"/>
    <property type="match status" value="1"/>
</dbReference>
<feature type="domain" description="EamA" evidence="2">
    <location>
        <begin position="2"/>
        <end position="135"/>
    </location>
</feature>
<dbReference type="InterPro" id="IPR000620">
    <property type="entry name" value="EamA_dom"/>
</dbReference>
<gene>
    <name evidence="3" type="ORF">UT63_C0018G0008</name>
</gene>
<feature type="transmembrane region" description="Helical" evidence="1">
    <location>
        <begin position="90"/>
        <end position="107"/>
    </location>
</feature>
<protein>
    <submittedName>
        <fullName evidence="3">Permease of the drug/metabolite transporter (DMT) superfamily</fullName>
    </submittedName>
</protein>
<feature type="transmembrane region" description="Helical" evidence="1">
    <location>
        <begin position="263"/>
        <end position="284"/>
    </location>
</feature>
<dbReference type="Pfam" id="PF00892">
    <property type="entry name" value="EamA"/>
    <property type="match status" value="2"/>
</dbReference>
<sequence length="288" mass="32593">MKGVGAILASVFFSSLYGIFSRYIGLSFGVFSQNWIRNLIVVLVLALYFIITKQKWKKFRREDLVWLFGLLMLGWFQNILYFLVFNHLSIGTVYFLFYTTMIITGYLSGKILFGEKINIIKVIAIIMAITGLVLTYPVGLESGKNIYIFMTLFVGAATTLWYVFSKKISDHYHSFQLVQIDAFTTFMTSFIGAIFIREAFPISSSGFSWLMVFLYAAAQIAGLFLAIYAFKKLEVQITSAIMPMELVFALVMGFILFKETLSVQSIIGALFIIGAAVLPSVYTIKKRS</sequence>
<keyword evidence="1" id="KW-1133">Transmembrane helix</keyword>
<dbReference type="PANTHER" id="PTHR22911">
    <property type="entry name" value="ACYL-MALONYL CONDENSING ENZYME-RELATED"/>
    <property type="match status" value="1"/>
</dbReference>
<feature type="domain" description="EamA" evidence="2">
    <location>
        <begin position="147"/>
        <end position="278"/>
    </location>
</feature>
<feature type="transmembrane region" description="Helical" evidence="1">
    <location>
        <begin position="237"/>
        <end position="257"/>
    </location>
</feature>
<comment type="caution">
    <text evidence="3">The sequence shown here is derived from an EMBL/GenBank/DDBJ whole genome shotgun (WGS) entry which is preliminary data.</text>
</comment>
<feature type="transmembrane region" description="Helical" evidence="1">
    <location>
        <begin position="119"/>
        <end position="140"/>
    </location>
</feature>